<keyword evidence="5" id="KW-1185">Reference proteome</keyword>
<gene>
    <name evidence="4" type="ORF">OMP38_25435</name>
</gene>
<dbReference type="Gene3D" id="3.30.360.10">
    <property type="entry name" value="Dihydrodipicolinate Reductase, domain 2"/>
    <property type="match status" value="1"/>
</dbReference>
<dbReference type="EMBL" id="JAPDHZ010000004">
    <property type="protein sequence ID" value="MDG0793792.1"/>
    <property type="molecule type" value="Genomic_DNA"/>
</dbReference>
<dbReference type="Gene3D" id="3.40.50.720">
    <property type="entry name" value="NAD(P)-binding Rossmann-like Domain"/>
    <property type="match status" value="1"/>
</dbReference>
<dbReference type="PANTHER" id="PTHR11133">
    <property type="entry name" value="SACCHAROPINE DEHYDROGENASE"/>
    <property type="match status" value="1"/>
</dbReference>
<feature type="domain" description="Saccharopine dehydrogenase-like C-terminal" evidence="3">
    <location>
        <begin position="126"/>
        <end position="374"/>
    </location>
</feature>
<name>A0A9X4QPS0_9BACL</name>
<proteinExistence type="predicted"/>
<dbReference type="AlphaFoldDB" id="A0A9X4QPS0"/>
<organism evidence="4 5">
    <name type="scientific">Cohnella ginsengisoli</name>
    <dbReference type="NCBI Taxonomy" id="425004"/>
    <lineage>
        <taxon>Bacteria</taxon>
        <taxon>Bacillati</taxon>
        <taxon>Bacillota</taxon>
        <taxon>Bacilli</taxon>
        <taxon>Bacillales</taxon>
        <taxon>Paenibacillaceae</taxon>
        <taxon>Cohnella</taxon>
    </lineage>
</organism>
<comment type="caution">
    <text evidence="4">The sequence shown here is derived from an EMBL/GenBank/DDBJ whole genome shotgun (WGS) entry which is preliminary data.</text>
</comment>
<dbReference type="InterPro" id="IPR032095">
    <property type="entry name" value="Sacchrp_dh-like_C"/>
</dbReference>
<dbReference type="InterPro" id="IPR051168">
    <property type="entry name" value="AASS"/>
</dbReference>
<accession>A0A9X4QPS0</accession>
<reference evidence="4 5" key="1">
    <citation type="submission" date="2022-10" db="EMBL/GenBank/DDBJ databases">
        <title>Comparative genomic analysis of Cohnella hashimotonis sp. nov., isolated from the International Space Station.</title>
        <authorList>
            <person name="Simpson A."/>
            <person name="Venkateswaran K."/>
        </authorList>
    </citation>
    <scope>NUCLEOTIDE SEQUENCE [LARGE SCALE GENOMIC DNA]</scope>
    <source>
        <strain evidence="4 5">DSM 18997</strain>
    </source>
</reference>
<evidence type="ECO:0000256" key="1">
    <source>
        <dbReference type="ARBA" id="ARBA00023002"/>
    </source>
</evidence>
<protein>
    <submittedName>
        <fullName evidence="4">Saccharopine dehydrogenase NADP-binding domain-containing protein</fullName>
    </submittedName>
</protein>
<dbReference type="SUPFAM" id="SSF51735">
    <property type="entry name" value="NAD(P)-binding Rossmann-fold domains"/>
    <property type="match status" value="1"/>
</dbReference>
<dbReference type="SUPFAM" id="SSF55347">
    <property type="entry name" value="Glyceraldehyde-3-phosphate dehydrogenase-like, C-terminal domain"/>
    <property type="match status" value="1"/>
</dbReference>
<feature type="domain" description="Saccharopine dehydrogenase NADP binding" evidence="2">
    <location>
        <begin position="3"/>
        <end position="122"/>
    </location>
</feature>
<dbReference type="InterPro" id="IPR005097">
    <property type="entry name" value="Sacchrp_dh_NADP-bd"/>
</dbReference>
<evidence type="ECO:0000259" key="2">
    <source>
        <dbReference type="Pfam" id="PF03435"/>
    </source>
</evidence>
<dbReference type="Pfam" id="PF03435">
    <property type="entry name" value="Sacchrp_dh_NADP"/>
    <property type="match status" value="1"/>
</dbReference>
<evidence type="ECO:0000313" key="4">
    <source>
        <dbReference type="EMBL" id="MDG0793792.1"/>
    </source>
</evidence>
<dbReference type="Pfam" id="PF16653">
    <property type="entry name" value="Sacchrp_dh_C"/>
    <property type="match status" value="1"/>
</dbReference>
<dbReference type="RefSeq" id="WP_277567520.1">
    <property type="nucleotide sequence ID" value="NZ_JAPDHZ010000004.1"/>
</dbReference>
<dbReference type="InterPro" id="IPR036291">
    <property type="entry name" value="NAD(P)-bd_dom_sf"/>
</dbReference>
<evidence type="ECO:0000313" key="5">
    <source>
        <dbReference type="Proteomes" id="UP001153387"/>
    </source>
</evidence>
<keyword evidence="1" id="KW-0560">Oxidoreductase</keyword>
<dbReference type="GO" id="GO:0016491">
    <property type="term" value="F:oxidoreductase activity"/>
    <property type="evidence" value="ECO:0007669"/>
    <property type="project" value="UniProtKB-KW"/>
</dbReference>
<dbReference type="PANTHER" id="PTHR11133:SF22">
    <property type="entry name" value="ALPHA-AMINOADIPIC SEMIALDEHYDE SYNTHASE, MITOCHONDRIAL"/>
    <property type="match status" value="1"/>
</dbReference>
<dbReference type="Proteomes" id="UP001153387">
    <property type="component" value="Unassembled WGS sequence"/>
</dbReference>
<sequence>MRVVVLGTGMIGSVIVHELGGVASIDEVIAVDAVSASVERCVAGANSSKVTGRTAALDDYDRVAALLSEADIAVSCLPHGLSLLAIKAAIAARCHLIDLVGSKYEEKAELNEQALEAGVLIVPGAGVAPGIANFLAARGIELLDEADEAVMLCGGLPRHPLPPLWYQVVFRLESLLGLCTKPALAVEDGELVKLPPLTRLERLTFPEPVGECEAVVTDAHSTAYTLRAKVKRLYEKTVRYKGHWEKMSVLAELGFLDETPIEVDGTLVSPQRVAIPLLERKMKGGSNEDITVLRVTVTGTRGGKRTKLEWEMVDAYDADRRITSMAKTTGFPAILLAEWMAEDKLDIRGVKAIEDVIIGRHFDPFVQALGNRGIAISFREEIE</sequence>
<evidence type="ECO:0000259" key="3">
    <source>
        <dbReference type="Pfam" id="PF16653"/>
    </source>
</evidence>